<dbReference type="EMBL" id="JAAGAA010000001">
    <property type="protein sequence ID" value="NDV11385.1"/>
    <property type="molecule type" value="Genomic_DNA"/>
</dbReference>
<dbReference type="AlphaFoldDB" id="A0A6B2KMI1"/>
<dbReference type="Gene3D" id="2.60.120.430">
    <property type="entry name" value="Galactose-binding lectin"/>
    <property type="match status" value="1"/>
</dbReference>
<sequence>MRNIYVCFDGTWNTPDQKVGDIVCPTNVRRFFCTLAVSEVMKFYHPGVGTEGSGIKKLVDGALGSSIDDHIVNGYHWLCRNYLPSDRIFIIGFSRGAYSARSLAGMIGQCSGLLKLYDKSDEEQWKIVKDAYQNRYRLRNAQWGMDVKRLKDQDGKDVGVYFVGVWDTVGALGIPDDAELANMLDRPSEYRFHDVALGKHVQHARHAVAMDEVRSSFAPTLWVDEHNDPFSEKDFGDGRTVKQKWFPGVHCDVGGGYLETGLSDLALKWMIEEAHHLGAKFEIPMLAQIMPNPCGYMHDSYSGVFEMFRSQPRSTPAVVQESVNDGRLHASVLDRQRVPPISQAPYRGTRLLSVGEELENIEIFAKHRWGNTGVYLKKGATYRLEASGEWVDRTIPCGPGGMNDGVFHPGEIVHLAGSFLDGLEGWYAKVFKNKKADFYASRRMRHMPWFALVGAIANAKNPNADGTPSDMEYFLVGAGPVEIMPKSSGYLYCFANDAWHFYDNNRGSVQLTFERVA</sequence>
<feature type="domain" description="T6SS Phospholipase effector Tle1-like catalytic" evidence="1">
    <location>
        <begin position="2"/>
        <end position="273"/>
    </location>
</feature>
<comment type="caution">
    <text evidence="2">The sequence shown here is derived from an EMBL/GenBank/DDBJ whole genome shotgun (WGS) entry which is preliminary data.</text>
</comment>
<dbReference type="RefSeq" id="WP_163314686.1">
    <property type="nucleotide sequence ID" value="NZ_JAAGAA010000001.1"/>
</dbReference>
<dbReference type="SUPFAM" id="SSF53474">
    <property type="entry name" value="alpha/beta-Hydrolases"/>
    <property type="match status" value="1"/>
</dbReference>
<dbReference type="Pfam" id="PF09994">
    <property type="entry name" value="T6SS_Tle1-like_cat"/>
    <property type="match status" value="1"/>
</dbReference>
<name>A0A6B2KMI1_9NEIS</name>
<gene>
    <name evidence="2" type="ORF">GZH52_00995</name>
</gene>
<proteinExistence type="predicted"/>
<keyword evidence="3" id="KW-1185">Reference proteome</keyword>
<protein>
    <submittedName>
        <fullName evidence="2">DUF2235 domain-containing protein</fullName>
    </submittedName>
</protein>
<dbReference type="InterPro" id="IPR018712">
    <property type="entry name" value="Tle1-like_cat"/>
</dbReference>
<dbReference type="PANTHER" id="PTHR33840:SF1">
    <property type="entry name" value="TLE1 PHOSPHOLIPASE DOMAIN-CONTAINING PROTEIN"/>
    <property type="match status" value="1"/>
</dbReference>
<evidence type="ECO:0000313" key="3">
    <source>
        <dbReference type="Proteomes" id="UP000482578"/>
    </source>
</evidence>
<accession>A0A6B2KMI1</accession>
<reference evidence="2 3" key="1">
    <citation type="submission" date="2020-02" db="EMBL/GenBank/DDBJ databases">
        <authorList>
            <person name="Yang Z."/>
        </authorList>
    </citation>
    <scope>NUCLEOTIDE SEQUENCE [LARGE SCALE GENOMIC DNA]</scope>
    <source>
        <strain evidence="2 3">HX-7-9</strain>
    </source>
</reference>
<dbReference type="PANTHER" id="PTHR33840">
    <property type="match status" value="1"/>
</dbReference>
<dbReference type="InterPro" id="IPR029058">
    <property type="entry name" value="AB_hydrolase_fold"/>
</dbReference>
<dbReference type="Proteomes" id="UP000482578">
    <property type="component" value="Unassembled WGS sequence"/>
</dbReference>
<evidence type="ECO:0000313" key="2">
    <source>
        <dbReference type="EMBL" id="NDV11385.1"/>
    </source>
</evidence>
<evidence type="ECO:0000259" key="1">
    <source>
        <dbReference type="Pfam" id="PF09994"/>
    </source>
</evidence>
<organism evidence="2 3">
    <name type="scientific">Crenobacter caeni</name>
    <dbReference type="NCBI Taxonomy" id="2705474"/>
    <lineage>
        <taxon>Bacteria</taxon>
        <taxon>Pseudomonadati</taxon>
        <taxon>Pseudomonadota</taxon>
        <taxon>Betaproteobacteria</taxon>
        <taxon>Neisseriales</taxon>
        <taxon>Neisseriaceae</taxon>
        <taxon>Crenobacter</taxon>
    </lineage>
</organism>